<proteinExistence type="predicted"/>
<dbReference type="RefSeq" id="WP_166031143.1">
    <property type="nucleotide sequence ID" value="NZ_CP048877.1"/>
</dbReference>
<dbReference type="Proteomes" id="UP000502179">
    <property type="component" value="Chromosome"/>
</dbReference>
<organism evidence="1 2">
    <name type="scientific">Thermosulfuriphilus ammonigenes</name>
    <dbReference type="NCBI Taxonomy" id="1936021"/>
    <lineage>
        <taxon>Bacteria</taxon>
        <taxon>Pseudomonadati</taxon>
        <taxon>Thermodesulfobacteriota</taxon>
        <taxon>Thermodesulfobacteria</taxon>
        <taxon>Thermodesulfobacteriales</taxon>
        <taxon>Thermodesulfobacteriaceae</taxon>
        <taxon>Thermosulfuriphilus</taxon>
    </lineage>
</organism>
<gene>
    <name evidence="1" type="ORF">G4V39_00925</name>
</gene>
<name>A0A6G7PTH5_9BACT</name>
<accession>A0A6G7PTH5</accession>
<dbReference type="EMBL" id="CP048877">
    <property type="protein sequence ID" value="QIJ70920.1"/>
    <property type="molecule type" value="Genomic_DNA"/>
</dbReference>
<keyword evidence="2" id="KW-1185">Reference proteome</keyword>
<evidence type="ECO:0000313" key="1">
    <source>
        <dbReference type="EMBL" id="QIJ70920.1"/>
    </source>
</evidence>
<evidence type="ECO:0000313" key="2">
    <source>
        <dbReference type="Proteomes" id="UP000502179"/>
    </source>
</evidence>
<protein>
    <submittedName>
        <fullName evidence="1">Uncharacterized protein</fullName>
    </submittedName>
</protein>
<dbReference type="KEGG" id="tav:G4V39_00925"/>
<dbReference type="AlphaFoldDB" id="A0A6G7PTH5"/>
<sequence length="205" mass="23407">MERERLQRLTPPGALAIFDFQAQVLSRKFYGSAVLNSQEGCLRLEVPSVLGPPVIIAYLARENIQIALPLEGRALIGSLDKTLPQGLLRHPQGLIQGLFDSRWGTLKDLKQKNNWLYAVLSSPPHSIRLKMDREGRLSWLKVLNSQKQIILSIYYHPSGLNLDYWPLSLSLKVENLHLERSLLDCQDLSFKIPSNFQISILKERR</sequence>
<reference evidence="1 2" key="1">
    <citation type="submission" date="2020-02" db="EMBL/GenBank/DDBJ databases">
        <title>Genome analysis of Thermosulfuriphilus ammonigenes ST65T, an anaerobic thermophilic chemolithoautotrophic bacterium isolated from a deep-sea hydrothermal vent.</title>
        <authorList>
            <person name="Slobodkina G."/>
            <person name="Allioux M."/>
            <person name="Merkel A."/>
            <person name="Alain K."/>
            <person name="Jebbar M."/>
            <person name="Slobodkin A."/>
        </authorList>
    </citation>
    <scope>NUCLEOTIDE SEQUENCE [LARGE SCALE GENOMIC DNA]</scope>
    <source>
        <strain evidence="1 2">ST65</strain>
    </source>
</reference>